<accession>A0ABT8SDW1</accession>
<dbReference type="InterPro" id="IPR029058">
    <property type="entry name" value="AB_hydrolase_fold"/>
</dbReference>
<name>A0ABT8SDW1_9BURK</name>
<evidence type="ECO:0000313" key="2">
    <source>
        <dbReference type="EMBL" id="MDO1537114.1"/>
    </source>
</evidence>
<feature type="domain" description="Dienelactone hydrolase" evidence="1">
    <location>
        <begin position="34"/>
        <end position="231"/>
    </location>
</feature>
<evidence type="ECO:0000313" key="3">
    <source>
        <dbReference type="Proteomes" id="UP001169027"/>
    </source>
</evidence>
<dbReference type="Proteomes" id="UP001169027">
    <property type="component" value="Unassembled WGS sequence"/>
</dbReference>
<dbReference type="SUPFAM" id="SSF53474">
    <property type="entry name" value="alpha/beta-Hydrolases"/>
    <property type="match status" value="1"/>
</dbReference>
<sequence length="234" mass="25396">MNTRNNASDLRLPTPVQITSPDGHAFGCWVAPAEGTPRGAVVVLQEIFGVNAHIQSVCARLAKEGYDAYAPALFDRLQPGFTSGYSQEEVAQALKLLPRLDWPAMVADTLATVDLARQTRDSVALMGFCLGASVAWMAAQRRPGIAAVVGYYGGQIVQHLDRPAQSPTLLHYGETDHTIPMADVERIRSARPECELHVYAAGHGFNCDARASYEPASATLAWDRSIRWLAAHRG</sequence>
<dbReference type="Gene3D" id="3.40.50.1820">
    <property type="entry name" value="alpha/beta hydrolase"/>
    <property type="match status" value="1"/>
</dbReference>
<gene>
    <name evidence="2" type="ORF">Q2T77_33095</name>
</gene>
<dbReference type="EC" id="3.1.-.-" evidence="2"/>
<keyword evidence="3" id="KW-1185">Reference proteome</keyword>
<dbReference type="InterPro" id="IPR002925">
    <property type="entry name" value="Dienelactn_hydro"/>
</dbReference>
<protein>
    <submittedName>
        <fullName evidence="2">Dienelactone hydrolase family protein</fullName>
        <ecNumber evidence="2">3.1.-.-</ecNumber>
    </submittedName>
</protein>
<dbReference type="RefSeq" id="WP_301815389.1">
    <property type="nucleotide sequence ID" value="NZ_JAUJZH010000035.1"/>
</dbReference>
<reference evidence="2" key="1">
    <citation type="submission" date="2023-06" db="EMBL/GenBank/DDBJ databases">
        <authorList>
            <person name="Jiang Y."/>
            <person name="Liu Q."/>
        </authorList>
    </citation>
    <scope>NUCLEOTIDE SEQUENCE</scope>
    <source>
        <strain evidence="2">CGMCC 1.12090</strain>
    </source>
</reference>
<proteinExistence type="predicted"/>
<dbReference type="Pfam" id="PF01738">
    <property type="entry name" value="DLH"/>
    <property type="match status" value="1"/>
</dbReference>
<dbReference type="EMBL" id="JAUKVY010000035">
    <property type="protein sequence ID" value="MDO1537114.1"/>
    <property type="molecule type" value="Genomic_DNA"/>
</dbReference>
<keyword evidence="2" id="KW-0378">Hydrolase</keyword>
<comment type="caution">
    <text evidence="2">The sequence shown here is derived from an EMBL/GenBank/DDBJ whole genome shotgun (WGS) entry which is preliminary data.</text>
</comment>
<dbReference type="PANTHER" id="PTHR46623:SF6">
    <property type="entry name" value="ALPHA_BETA-HYDROLASES SUPERFAMILY PROTEIN"/>
    <property type="match status" value="1"/>
</dbReference>
<organism evidence="2 3">
    <name type="scientific">Variovorax ginsengisoli</name>
    <dbReference type="NCBI Taxonomy" id="363844"/>
    <lineage>
        <taxon>Bacteria</taxon>
        <taxon>Pseudomonadati</taxon>
        <taxon>Pseudomonadota</taxon>
        <taxon>Betaproteobacteria</taxon>
        <taxon>Burkholderiales</taxon>
        <taxon>Comamonadaceae</taxon>
        <taxon>Variovorax</taxon>
    </lineage>
</organism>
<dbReference type="PANTHER" id="PTHR46623">
    <property type="entry name" value="CARBOXYMETHYLENEBUTENOLIDASE-RELATED"/>
    <property type="match status" value="1"/>
</dbReference>
<dbReference type="InterPro" id="IPR051049">
    <property type="entry name" value="Dienelactone_hydrolase-like"/>
</dbReference>
<evidence type="ECO:0000259" key="1">
    <source>
        <dbReference type="Pfam" id="PF01738"/>
    </source>
</evidence>
<dbReference type="GO" id="GO:0016787">
    <property type="term" value="F:hydrolase activity"/>
    <property type="evidence" value="ECO:0007669"/>
    <property type="project" value="UniProtKB-KW"/>
</dbReference>